<dbReference type="EMBL" id="LJCO01000045">
    <property type="protein sequence ID" value="KPV43789.1"/>
    <property type="molecule type" value="Genomic_DNA"/>
</dbReference>
<keyword evidence="7 8" id="KW-0472">Membrane</keyword>
<feature type="transmembrane region" description="Helical" evidence="8">
    <location>
        <begin position="83"/>
        <end position="104"/>
    </location>
</feature>
<protein>
    <submittedName>
        <fullName evidence="9">Uncharacterized protein</fullName>
    </submittedName>
</protein>
<keyword evidence="3" id="KW-0813">Transport</keyword>
<dbReference type="Proteomes" id="UP000050482">
    <property type="component" value="Unassembled WGS sequence"/>
</dbReference>
<evidence type="ECO:0000256" key="2">
    <source>
        <dbReference type="ARBA" id="ARBA00007998"/>
    </source>
</evidence>
<evidence type="ECO:0000256" key="3">
    <source>
        <dbReference type="ARBA" id="ARBA00022448"/>
    </source>
</evidence>
<feature type="transmembrane region" description="Helical" evidence="8">
    <location>
        <begin position="264"/>
        <end position="283"/>
    </location>
</feature>
<evidence type="ECO:0000256" key="8">
    <source>
        <dbReference type="SAM" id="Phobius"/>
    </source>
</evidence>
<dbReference type="AlphaFoldDB" id="A0A0N8PPA6"/>
<feature type="transmembrane region" description="Helical" evidence="8">
    <location>
        <begin position="37"/>
        <end position="62"/>
    </location>
</feature>
<dbReference type="PATRIC" id="fig|471514.4.peg.5139"/>
<feature type="transmembrane region" description="Helical" evidence="8">
    <location>
        <begin position="210"/>
        <end position="232"/>
    </location>
</feature>
<dbReference type="PANTHER" id="PTHR34975:SF2">
    <property type="entry name" value="SPORE GERMINATION PROTEIN A2"/>
    <property type="match status" value="1"/>
</dbReference>
<evidence type="ECO:0000256" key="1">
    <source>
        <dbReference type="ARBA" id="ARBA00004141"/>
    </source>
</evidence>
<dbReference type="RefSeq" id="WP_054969095.1">
    <property type="nucleotide sequence ID" value="NZ_LJCO01000045.1"/>
</dbReference>
<feature type="transmembrane region" description="Helical" evidence="8">
    <location>
        <begin position="116"/>
        <end position="134"/>
    </location>
</feature>
<organism evidence="9 10">
    <name type="scientific">Alicyclobacillus ferrooxydans</name>
    <dbReference type="NCBI Taxonomy" id="471514"/>
    <lineage>
        <taxon>Bacteria</taxon>
        <taxon>Bacillati</taxon>
        <taxon>Bacillota</taxon>
        <taxon>Bacilli</taxon>
        <taxon>Bacillales</taxon>
        <taxon>Alicyclobacillaceae</taxon>
        <taxon>Alicyclobacillus</taxon>
    </lineage>
</organism>
<evidence type="ECO:0000256" key="4">
    <source>
        <dbReference type="ARBA" id="ARBA00022544"/>
    </source>
</evidence>
<comment type="caution">
    <text evidence="9">The sequence shown here is derived from an EMBL/GenBank/DDBJ whole genome shotgun (WGS) entry which is preliminary data.</text>
</comment>
<comment type="subcellular location">
    <subcellularLocation>
        <location evidence="1">Membrane</location>
        <topology evidence="1">Multi-pass membrane protein</topology>
    </subcellularLocation>
</comment>
<proteinExistence type="inferred from homology"/>
<dbReference type="STRING" id="471514.AN477_10420"/>
<name>A0A0N8PPA6_9BACL</name>
<dbReference type="GO" id="GO:0009847">
    <property type="term" value="P:spore germination"/>
    <property type="evidence" value="ECO:0007669"/>
    <property type="project" value="InterPro"/>
</dbReference>
<feature type="transmembrane region" description="Helical" evidence="8">
    <location>
        <begin position="181"/>
        <end position="198"/>
    </location>
</feature>
<gene>
    <name evidence="9" type="ORF">AN477_10420</name>
</gene>
<keyword evidence="6 8" id="KW-1133">Transmembrane helix</keyword>
<evidence type="ECO:0000256" key="6">
    <source>
        <dbReference type="ARBA" id="ARBA00022989"/>
    </source>
</evidence>
<reference evidence="9 10" key="1">
    <citation type="submission" date="2015-09" db="EMBL/GenBank/DDBJ databases">
        <title>Draft genome sequence of Alicyclobacillus ferrooxydans DSM 22381.</title>
        <authorList>
            <person name="Hemp J."/>
        </authorList>
    </citation>
    <scope>NUCLEOTIDE SEQUENCE [LARGE SCALE GENOMIC DNA]</scope>
    <source>
        <strain evidence="9 10">TC-34</strain>
    </source>
</reference>
<evidence type="ECO:0000313" key="9">
    <source>
        <dbReference type="EMBL" id="KPV43789.1"/>
    </source>
</evidence>
<accession>A0A0N8PPA6</accession>
<keyword evidence="5 8" id="KW-0812">Transmembrane</keyword>
<dbReference type="GO" id="GO:0016020">
    <property type="term" value="C:membrane"/>
    <property type="evidence" value="ECO:0007669"/>
    <property type="project" value="UniProtKB-SubCell"/>
</dbReference>
<evidence type="ECO:0000313" key="10">
    <source>
        <dbReference type="Proteomes" id="UP000050482"/>
    </source>
</evidence>
<dbReference type="PANTHER" id="PTHR34975">
    <property type="entry name" value="SPORE GERMINATION PROTEIN A2"/>
    <property type="match status" value="1"/>
</dbReference>
<keyword evidence="10" id="KW-1185">Reference proteome</keyword>
<feature type="transmembrane region" description="Helical" evidence="8">
    <location>
        <begin position="141"/>
        <end position="161"/>
    </location>
</feature>
<comment type="similarity">
    <text evidence="2">Belongs to the amino acid-polyamine-organocation (APC) superfamily. Spore germination protein (SGP) (TC 2.A.3.9) family.</text>
</comment>
<evidence type="ECO:0000256" key="7">
    <source>
        <dbReference type="ARBA" id="ARBA00023136"/>
    </source>
</evidence>
<dbReference type="OrthoDB" id="2078716at2"/>
<evidence type="ECO:0000256" key="5">
    <source>
        <dbReference type="ARBA" id="ARBA00022692"/>
    </source>
</evidence>
<feature type="transmembrane region" description="Helical" evidence="8">
    <location>
        <begin position="304"/>
        <end position="322"/>
    </location>
</feature>
<feature type="transmembrane region" description="Helical" evidence="8">
    <location>
        <begin position="7"/>
        <end position="25"/>
    </location>
</feature>
<dbReference type="Pfam" id="PF03845">
    <property type="entry name" value="Spore_permease"/>
    <property type="match status" value="1"/>
</dbReference>
<sequence length="365" mass="41003">MYKLSMYQVICITSTSFLPLLFWTYPRYAVFYGGIDGQWAVLGACLFALFSAFIHGLLTLNLKKETGAEMLTVVFGKGIGKGIGLLFIPGYLLFLAISLFSFSITIKGLLPNTPRLATAIILAMVGVIGAMYGLETISRVASIAFPVVMLILFSSFSLAFFQGTWTGVMVHPVSISRSISSAAVVFPMFFGINLYLMLNPYFDHRKRNPIWLPLIATGLGCLYVMFVFLVSIRVVGYEGLRVLVHPVDFILQLIQVQGFVIQRFGVSLIFASTMFQAVFYANHLWGLSELTRRTFQLKQSSDKWLILFYAVAVLIVFTFIPNQEAWDFVVVHILAPLSWVYLIIEPTLKLMVFYLRRKHLQAASA</sequence>
<keyword evidence="4" id="KW-0309">Germination</keyword>
<dbReference type="InterPro" id="IPR004761">
    <property type="entry name" value="Spore_GerAB"/>
</dbReference>
<feature type="transmembrane region" description="Helical" evidence="8">
    <location>
        <begin position="328"/>
        <end position="348"/>
    </location>
</feature>